<evidence type="ECO:0000256" key="6">
    <source>
        <dbReference type="ARBA" id="ARBA00022777"/>
    </source>
</evidence>
<comment type="caution">
    <text evidence="10">The sequence shown here is derived from an EMBL/GenBank/DDBJ whole genome shotgun (WGS) entry which is preliminary data.</text>
</comment>
<dbReference type="InterPro" id="IPR003594">
    <property type="entry name" value="HATPase_dom"/>
</dbReference>
<dbReference type="Gene3D" id="3.30.565.10">
    <property type="entry name" value="Histidine kinase-like ATPase, C-terminal domain"/>
    <property type="match status" value="1"/>
</dbReference>
<dbReference type="EMBL" id="WIND01000019">
    <property type="protein sequence ID" value="MSU91419.1"/>
    <property type="molecule type" value="Genomic_DNA"/>
</dbReference>
<dbReference type="PANTHER" id="PTHR43065">
    <property type="entry name" value="SENSOR HISTIDINE KINASE"/>
    <property type="match status" value="1"/>
</dbReference>
<dbReference type="PRINTS" id="PR00344">
    <property type="entry name" value="BCTRLSENSOR"/>
</dbReference>
<dbReference type="SMART" id="SM00387">
    <property type="entry name" value="HATPase_c"/>
    <property type="match status" value="1"/>
</dbReference>
<dbReference type="Pfam" id="PF02518">
    <property type="entry name" value="HATPase_c"/>
    <property type="match status" value="1"/>
</dbReference>
<keyword evidence="7" id="KW-0067">ATP-binding</keyword>
<evidence type="ECO:0000256" key="7">
    <source>
        <dbReference type="ARBA" id="ARBA00022840"/>
    </source>
</evidence>
<dbReference type="GO" id="GO:0005524">
    <property type="term" value="F:ATP binding"/>
    <property type="evidence" value="ECO:0007669"/>
    <property type="project" value="UniProtKB-KW"/>
</dbReference>
<evidence type="ECO:0000259" key="9">
    <source>
        <dbReference type="PROSITE" id="PS50109"/>
    </source>
</evidence>
<keyword evidence="11" id="KW-1185">Reference proteome</keyword>
<name>A0A6L5Z535_9RHOB</name>
<evidence type="ECO:0000256" key="5">
    <source>
        <dbReference type="ARBA" id="ARBA00022741"/>
    </source>
</evidence>
<dbReference type="EC" id="2.7.13.3" evidence="2"/>
<evidence type="ECO:0000256" key="4">
    <source>
        <dbReference type="ARBA" id="ARBA00022679"/>
    </source>
</evidence>
<evidence type="ECO:0000256" key="3">
    <source>
        <dbReference type="ARBA" id="ARBA00022553"/>
    </source>
</evidence>
<dbReference type="CDD" id="cd00082">
    <property type="entry name" value="HisKA"/>
    <property type="match status" value="1"/>
</dbReference>
<dbReference type="GO" id="GO:0000155">
    <property type="term" value="F:phosphorelay sensor kinase activity"/>
    <property type="evidence" value="ECO:0007669"/>
    <property type="project" value="InterPro"/>
</dbReference>
<dbReference type="InterPro" id="IPR036097">
    <property type="entry name" value="HisK_dim/P_sf"/>
</dbReference>
<keyword evidence="4" id="KW-0808">Transferase</keyword>
<evidence type="ECO:0000313" key="10">
    <source>
        <dbReference type="EMBL" id="MSU91419.1"/>
    </source>
</evidence>
<protein>
    <recommendedName>
        <fullName evidence="2">histidine kinase</fullName>
        <ecNumber evidence="2">2.7.13.3</ecNumber>
    </recommendedName>
</protein>
<dbReference type="SUPFAM" id="SSF55874">
    <property type="entry name" value="ATPase domain of HSP90 chaperone/DNA topoisomerase II/histidine kinase"/>
    <property type="match status" value="1"/>
</dbReference>
<organism evidence="10 11">
    <name type="scientific">Halovulum marinum</name>
    <dbReference type="NCBI Taxonomy" id="2662447"/>
    <lineage>
        <taxon>Bacteria</taxon>
        <taxon>Pseudomonadati</taxon>
        <taxon>Pseudomonadota</taxon>
        <taxon>Alphaproteobacteria</taxon>
        <taxon>Rhodobacterales</taxon>
        <taxon>Paracoccaceae</taxon>
        <taxon>Halovulum</taxon>
    </lineage>
</organism>
<dbReference type="SUPFAM" id="SSF47384">
    <property type="entry name" value="Homodimeric domain of signal transducing histidine kinase"/>
    <property type="match status" value="1"/>
</dbReference>
<feature type="domain" description="Histidine kinase" evidence="9">
    <location>
        <begin position="135"/>
        <end position="352"/>
    </location>
</feature>
<evidence type="ECO:0000256" key="8">
    <source>
        <dbReference type="ARBA" id="ARBA00023012"/>
    </source>
</evidence>
<dbReference type="Pfam" id="PF00512">
    <property type="entry name" value="HisKA"/>
    <property type="match status" value="1"/>
</dbReference>
<sequence length="362" mass="38667">MNLHSDPLWSAVPYPAVLISAEAAVLSCNGAAENAFSMSVRQMQGRPLAAFVGADSPIMESIGQTRAGVASVVQYNVEVGWAERPQRPYTLHAAQVQDGTGTVLLLFHPLGMAEQMDRSLSHRSAARSVTGMAAMLAHEIRNPLAGISGAAQLLSMNLGEEDQELTELIRAETDRIGKLVERVESFGDIRPAARNPVNIHDVIDRAKRAAEAGFARHVRFIESYDPSLPPTLGDPDQLIQVFQNLFKNAAEACPAVGGVIRIRTGYQPGVKLSLPGRRAESLPLLVSIVDNGGGIPESLIRDVFEPFVSSKANGSGLGLSLVSKVLSDHGGVVEVDSQPGRTEFRIRLPLMTGAADAQQEVA</sequence>
<dbReference type="Gene3D" id="1.10.287.130">
    <property type="match status" value="1"/>
</dbReference>
<keyword evidence="3" id="KW-0597">Phosphoprotein</keyword>
<dbReference type="RefSeq" id="WP_154448556.1">
    <property type="nucleotide sequence ID" value="NZ_WIND01000019.1"/>
</dbReference>
<keyword evidence="8" id="KW-0902">Two-component regulatory system</keyword>
<dbReference type="InterPro" id="IPR036890">
    <property type="entry name" value="HATPase_C_sf"/>
</dbReference>
<dbReference type="InterPro" id="IPR003661">
    <property type="entry name" value="HisK_dim/P_dom"/>
</dbReference>
<keyword evidence="6 10" id="KW-0418">Kinase</keyword>
<comment type="catalytic activity">
    <reaction evidence="1">
        <text>ATP + protein L-histidine = ADP + protein N-phospho-L-histidine.</text>
        <dbReference type="EC" id="2.7.13.3"/>
    </reaction>
</comment>
<proteinExistence type="predicted"/>
<dbReference type="PROSITE" id="PS50109">
    <property type="entry name" value="HIS_KIN"/>
    <property type="match status" value="1"/>
</dbReference>
<dbReference type="InterPro" id="IPR005467">
    <property type="entry name" value="His_kinase_dom"/>
</dbReference>
<evidence type="ECO:0000256" key="1">
    <source>
        <dbReference type="ARBA" id="ARBA00000085"/>
    </source>
</evidence>
<dbReference type="InterPro" id="IPR004358">
    <property type="entry name" value="Sig_transdc_His_kin-like_C"/>
</dbReference>
<dbReference type="PANTHER" id="PTHR43065:SF10">
    <property type="entry name" value="PEROXIDE STRESS-ACTIVATED HISTIDINE KINASE MAK3"/>
    <property type="match status" value="1"/>
</dbReference>
<gene>
    <name evidence="10" type="ORF">GE300_17705</name>
</gene>
<dbReference type="SMART" id="SM00388">
    <property type="entry name" value="HisKA"/>
    <property type="match status" value="1"/>
</dbReference>
<keyword evidence="5" id="KW-0547">Nucleotide-binding</keyword>
<evidence type="ECO:0000313" key="11">
    <source>
        <dbReference type="Proteomes" id="UP000474957"/>
    </source>
</evidence>
<dbReference type="Proteomes" id="UP000474957">
    <property type="component" value="Unassembled WGS sequence"/>
</dbReference>
<dbReference type="AlphaFoldDB" id="A0A6L5Z535"/>
<reference evidence="10 11" key="1">
    <citation type="submission" date="2019-10" db="EMBL/GenBank/DDBJ databases">
        <title>Cognatihalovulum marinum gen. nov. sp. nov., a new member of the family Rhodobacteraceae isolated from deep seawater of the Northwest Indian Ocean.</title>
        <authorList>
            <person name="Ruan C."/>
            <person name="Wang J."/>
            <person name="Zheng X."/>
            <person name="Song L."/>
            <person name="Zhu Y."/>
            <person name="Huang Y."/>
            <person name="Lu Z."/>
            <person name="Du W."/>
            <person name="Huang L."/>
            <person name="Dai X."/>
        </authorList>
    </citation>
    <scope>NUCLEOTIDE SEQUENCE [LARGE SCALE GENOMIC DNA]</scope>
    <source>
        <strain evidence="10 11">2CG4</strain>
    </source>
</reference>
<evidence type="ECO:0000256" key="2">
    <source>
        <dbReference type="ARBA" id="ARBA00012438"/>
    </source>
</evidence>
<accession>A0A6L5Z535</accession>